<accession>A0A1C6GH99</accession>
<organism evidence="1">
    <name type="scientific">uncultured Anaerotruncus sp</name>
    <dbReference type="NCBI Taxonomy" id="905011"/>
    <lineage>
        <taxon>Bacteria</taxon>
        <taxon>Bacillati</taxon>
        <taxon>Bacillota</taxon>
        <taxon>Clostridia</taxon>
        <taxon>Eubacteriales</taxon>
        <taxon>Oscillospiraceae</taxon>
        <taxon>Anaerotruncus</taxon>
        <taxon>environmental samples</taxon>
    </lineage>
</organism>
<dbReference type="InterPro" id="IPR012347">
    <property type="entry name" value="Ferritin-like"/>
</dbReference>
<dbReference type="Gene3D" id="1.20.1260.10">
    <property type="match status" value="1"/>
</dbReference>
<name>A0A1C6GH99_9FIRM</name>
<evidence type="ECO:0000313" key="1">
    <source>
        <dbReference type="EMBL" id="SCJ44494.1"/>
    </source>
</evidence>
<sequence length="141" mass="15884">MDQNTELLNFVHKNVKMGIDTIAHLLDIVDDDRFKVALMTQKEEYRNIADEAERMAGTDLGENGTMAKFSAYMMIEMKTIADQSPSHIAQMMIQGSTMGVVQATKHLKEQAGADEEVRALTQRLIETEQDNIETMKSFLGE</sequence>
<dbReference type="AlphaFoldDB" id="A0A1C6GH99"/>
<proteinExistence type="predicted"/>
<protein>
    <recommendedName>
        <fullName evidence="2">DUF2383 domain-containing protein</fullName>
    </recommendedName>
</protein>
<reference evidence="1" key="1">
    <citation type="submission" date="2015-09" db="EMBL/GenBank/DDBJ databases">
        <authorList>
            <consortium name="Pathogen Informatics"/>
        </authorList>
    </citation>
    <scope>NUCLEOTIDE SEQUENCE</scope>
    <source>
        <strain evidence="1">2789STDY5834896</strain>
    </source>
</reference>
<dbReference type="EMBL" id="FMHG01000001">
    <property type="protein sequence ID" value="SCJ44494.1"/>
    <property type="molecule type" value="Genomic_DNA"/>
</dbReference>
<evidence type="ECO:0008006" key="2">
    <source>
        <dbReference type="Google" id="ProtNLM"/>
    </source>
</evidence>
<gene>
    <name evidence="1" type="ORF">SAMEA3545359_00379</name>
</gene>